<evidence type="ECO:0000256" key="4">
    <source>
        <dbReference type="ARBA" id="ARBA00022741"/>
    </source>
</evidence>
<dbReference type="Pfam" id="PF01777">
    <property type="entry name" value="Ribosomal_L27e"/>
    <property type="match status" value="1"/>
</dbReference>
<dbReference type="InterPro" id="IPR027417">
    <property type="entry name" value="P-loop_NTPase"/>
</dbReference>
<dbReference type="InterPro" id="IPR006073">
    <property type="entry name" value="GTP-bd"/>
</dbReference>
<evidence type="ECO:0000256" key="9">
    <source>
        <dbReference type="RuleBase" id="RU000575"/>
    </source>
</evidence>
<evidence type="ECO:0000256" key="2">
    <source>
        <dbReference type="ARBA" id="ARBA00009124"/>
    </source>
</evidence>
<dbReference type="PROSITE" id="PS51721">
    <property type="entry name" value="G_CP"/>
    <property type="match status" value="1"/>
</dbReference>
<evidence type="ECO:0000256" key="10">
    <source>
        <dbReference type="SAM" id="MobiDB-lite"/>
    </source>
</evidence>
<keyword evidence="12" id="KW-1185">Reference proteome</keyword>
<dbReference type="InterPro" id="IPR043358">
    <property type="entry name" value="GNL1-like"/>
</dbReference>
<dbReference type="GO" id="GO:0006412">
    <property type="term" value="P:translation"/>
    <property type="evidence" value="ECO:0007669"/>
    <property type="project" value="InterPro"/>
</dbReference>
<dbReference type="Proteomes" id="UP000887577">
    <property type="component" value="Unplaced"/>
</dbReference>
<dbReference type="GO" id="GO:0005525">
    <property type="term" value="F:GTP binding"/>
    <property type="evidence" value="ECO:0007669"/>
    <property type="project" value="UniProtKB-KW"/>
</dbReference>
<feature type="domain" description="CP-type G" evidence="11">
    <location>
        <begin position="162"/>
        <end position="405"/>
    </location>
</feature>
<dbReference type="InterPro" id="IPR018262">
    <property type="entry name" value="Ribosomal_eL27_CS"/>
</dbReference>
<keyword evidence="3" id="KW-0963">Cytoplasm</keyword>
<dbReference type="AlphaFoldDB" id="A0A914Z544"/>
<dbReference type="InterPro" id="IPR008991">
    <property type="entry name" value="Translation_prot_SH3-like_sf"/>
</dbReference>
<dbReference type="GO" id="GO:0005829">
    <property type="term" value="C:cytosol"/>
    <property type="evidence" value="ECO:0007669"/>
    <property type="project" value="TreeGrafter"/>
</dbReference>
<comment type="subcellular location">
    <subcellularLocation>
        <location evidence="1">Cytoplasm</location>
    </subcellularLocation>
</comment>
<proteinExistence type="inferred from homology"/>
<dbReference type="InterPro" id="IPR030378">
    <property type="entry name" value="G_CP_dom"/>
</dbReference>
<evidence type="ECO:0000256" key="8">
    <source>
        <dbReference type="ARBA" id="ARBA00023274"/>
    </source>
</evidence>
<dbReference type="CDD" id="cd06090">
    <property type="entry name" value="KOW_RPL27"/>
    <property type="match status" value="1"/>
</dbReference>
<keyword evidence="8 9" id="KW-0687">Ribonucleoprotein</keyword>
<dbReference type="WBParaSite" id="PSU_v2.g5375.t1">
    <property type="protein sequence ID" value="PSU_v2.g5375.t1"/>
    <property type="gene ID" value="PSU_v2.g5375"/>
</dbReference>
<feature type="region of interest" description="Disordered" evidence="10">
    <location>
        <begin position="247"/>
        <end position="313"/>
    </location>
</feature>
<dbReference type="PROSITE" id="PS01107">
    <property type="entry name" value="RIBOSOMAL_L27E"/>
    <property type="match status" value="1"/>
</dbReference>
<keyword evidence="6 9" id="KW-0689">Ribosomal protein</keyword>
<dbReference type="InterPro" id="IPR001141">
    <property type="entry name" value="Ribosomal_eL27"/>
</dbReference>
<dbReference type="Gene3D" id="1.10.1580.10">
    <property type="match status" value="1"/>
</dbReference>
<dbReference type="PANTHER" id="PTHR45709:SF2">
    <property type="entry name" value="LARGE SUBUNIT GTPASE 1 HOMOLOG"/>
    <property type="match status" value="1"/>
</dbReference>
<feature type="compositionally biased region" description="Acidic residues" evidence="10">
    <location>
        <begin position="254"/>
        <end position="289"/>
    </location>
</feature>
<dbReference type="InterPro" id="IPR041991">
    <property type="entry name" value="Ribosomal_eL27_KOW"/>
</dbReference>
<organism evidence="12 13">
    <name type="scientific">Panagrolaimus superbus</name>
    <dbReference type="NCBI Taxonomy" id="310955"/>
    <lineage>
        <taxon>Eukaryota</taxon>
        <taxon>Metazoa</taxon>
        <taxon>Ecdysozoa</taxon>
        <taxon>Nematoda</taxon>
        <taxon>Chromadorea</taxon>
        <taxon>Rhabditida</taxon>
        <taxon>Tylenchina</taxon>
        <taxon>Panagrolaimomorpha</taxon>
        <taxon>Panagrolaimoidea</taxon>
        <taxon>Panagrolaimidae</taxon>
        <taxon>Panagrolaimus</taxon>
    </lineage>
</organism>
<dbReference type="FunFam" id="2.30.30.770:FF:000001">
    <property type="entry name" value="60S ribosomal protein L27"/>
    <property type="match status" value="1"/>
</dbReference>
<dbReference type="SMART" id="SM00739">
    <property type="entry name" value="KOW"/>
    <property type="match status" value="1"/>
</dbReference>
<evidence type="ECO:0000256" key="5">
    <source>
        <dbReference type="ARBA" id="ARBA00022801"/>
    </source>
</evidence>
<dbReference type="InterPro" id="IPR038655">
    <property type="entry name" value="Ribosomal_eL27_sf"/>
</dbReference>
<name>A0A914Z544_9BILA</name>
<dbReference type="SUPFAM" id="SSF50104">
    <property type="entry name" value="Translation proteins SH3-like domain"/>
    <property type="match status" value="1"/>
</dbReference>
<dbReference type="GO" id="GO:0003735">
    <property type="term" value="F:structural constituent of ribosome"/>
    <property type="evidence" value="ECO:0007669"/>
    <property type="project" value="InterPro"/>
</dbReference>
<dbReference type="CDD" id="cd01857">
    <property type="entry name" value="HSR1_MMR1"/>
    <property type="match status" value="1"/>
</dbReference>
<evidence type="ECO:0000256" key="1">
    <source>
        <dbReference type="ARBA" id="ARBA00004496"/>
    </source>
</evidence>
<evidence type="ECO:0000259" key="11">
    <source>
        <dbReference type="PROSITE" id="PS51721"/>
    </source>
</evidence>
<dbReference type="SUPFAM" id="SSF52540">
    <property type="entry name" value="P-loop containing nucleoside triphosphate hydrolases"/>
    <property type="match status" value="1"/>
</dbReference>
<keyword evidence="4" id="KW-0547">Nucleotide-binding</keyword>
<keyword evidence="7" id="KW-0342">GTP-binding</keyword>
<evidence type="ECO:0000313" key="13">
    <source>
        <dbReference type="WBParaSite" id="PSU_v2.g5375.t1"/>
    </source>
</evidence>
<dbReference type="PANTHER" id="PTHR45709">
    <property type="entry name" value="LARGE SUBUNIT GTPASE 1 HOMOLOG-RELATED"/>
    <property type="match status" value="1"/>
</dbReference>
<dbReference type="Gene3D" id="2.30.30.770">
    <property type="match status" value="1"/>
</dbReference>
<reference evidence="13" key="1">
    <citation type="submission" date="2022-11" db="UniProtKB">
        <authorList>
            <consortium name="WormBaseParasite"/>
        </authorList>
    </citation>
    <scope>IDENTIFICATION</scope>
</reference>
<protein>
    <recommendedName>
        <fullName evidence="9">60S ribosomal protein L27</fullName>
    </recommendedName>
</protein>
<dbReference type="GO" id="GO:0005840">
    <property type="term" value="C:ribosome"/>
    <property type="evidence" value="ECO:0007669"/>
    <property type="project" value="UniProtKB-KW"/>
</dbReference>
<feature type="compositionally biased region" description="Polar residues" evidence="10">
    <location>
        <begin position="292"/>
        <end position="303"/>
    </location>
</feature>
<evidence type="ECO:0000313" key="12">
    <source>
        <dbReference type="Proteomes" id="UP000887577"/>
    </source>
</evidence>
<dbReference type="InterPro" id="IPR023179">
    <property type="entry name" value="GTP-bd_ortho_bundle_sf"/>
</dbReference>
<dbReference type="Pfam" id="PF00467">
    <property type="entry name" value="KOW"/>
    <property type="match status" value="1"/>
</dbReference>
<dbReference type="InterPro" id="IPR005824">
    <property type="entry name" value="KOW"/>
</dbReference>
<dbReference type="GO" id="GO:0000054">
    <property type="term" value="P:ribosomal subunit export from nucleus"/>
    <property type="evidence" value="ECO:0007669"/>
    <property type="project" value="TreeGrafter"/>
</dbReference>
<evidence type="ECO:0000256" key="6">
    <source>
        <dbReference type="ARBA" id="ARBA00022980"/>
    </source>
</evidence>
<dbReference type="GO" id="GO:1990904">
    <property type="term" value="C:ribonucleoprotein complex"/>
    <property type="evidence" value="ECO:0007669"/>
    <property type="project" value="UniProtKB-KW"/>
</dbReference>
<dbReference type="Pfam" id="PF01926">
    <property type="entry name" value="MMR_HSR1"/>
    <property type="match status" value="1"/>
</dbReference>
<comment type="similarity">
    <text evidence="2 9">Belongs to the eukaryotic ribosomal protein eL27 family.</text>
</comment>
<dbReference type="GO" id="GO:0003924">
    <property type="term" value="F:GTPase activity"/>
    <property type="evidence" value="ECO:0007669"/>
    <property type="project" value="InterPro"/>
</dbReference>
<dbReference type="Gene3D" id="3.40.50.300">
    <property type="entry name" value="P-loop containing nucleotide triphosphate hydrolases"/>
    <property type="match status" value="1"/>
</dbReference>
<evidence type="ECO:0000256" key="3">
    <source>
        <dbReference type="ARBA" id="ARBA00022490"/>
    </source>
</evidence>
<evidence type="ECO:0000256" key="7">
    <source>
        <dbReference type="ARBA" id="ARBA00023134"/>
    </source>
</evidence>
<accession>A0A914Z544</accession>
<keyword evidence="5" id="KW-0378">Hydrolase</keyword>
<sequence>MTKRRMKNAGPVGYNRTLGNQLVNQGKAKRVYIQPNIARTASPEKVLDSVTHESNLEEFLTTAELAGKDFTAERGNFKIISTNDATVVNTDDLISKPFEELKREYGELLKIPRRPLKEQYNTPEELNKVENDMFLEWRRNVSLMQESNGVVMTPFERNLELWRQLWRVIERSNLVVQIVDARNPLLFWSADLENYVKEVDPMKSNVLLVNKSDLLLPEHVQKWREYFRKENISAVFFSAKLNSVIEEHDIPPIPEEESRETDESSDSETSAAEESDNDEPSQSSEDEKDEPSASTKTPQTETVTADVEKLELEEEDNSDIPFIHTTEELIAYLKRKAFGSLADSTTSVVVGMVGYPNVGKSSTINCIYGKKKTSVSATPGKTKHFQTLIIDDELTLCDCPGLVMPSFGFSSSEMVLNCILPVDRMRDFFSPVHLLCTRVPRTYFEALYSVLLPKPAEHEDQNRPPTAHELLTSVAFMKGFMSSSGIPDCSRAARLILKDVVNGKLRWIAAPHGVPQEEFDRYTFESLPEKKQASRTESLLLEQLEKRNLLVGHESSGKRVDNFFFKQSEGTVHVQNRSRQSLIMGKILKVGRVVIVLGGRFAGRKAVVVKVYDEGATGHPYGCALVAGIDKYPLAVTKSMGKKKIQKRSHVKPFLKLINYTHLLPTRMTLDTDFSKTAVNKEALKEPKTKKKASSVIKKEFEDRYKSGKSKWFFSKLRF</sequence>